<accession>A0A0N8GQX2</accession>
<dbReference type="STRING" id="229921.ADN01_07410"/>
<dbReference type="Proteomes" id="UP000050501">
    <property type="component" value="Unassembled WGS sequence"/>
</dbReference>
<sequence length="148" mass="17321">MNEELIAPCGMNCALCAAYQFRLHDLNQQGFHRKYCPGCIPRGENCLHMGDVCEKLAQGTLRFCYECEAYPCKRLKALDKRYRTKYHMSMIANLNLIRDQGMEAFLAQEAQKWRCPTCRGNLCCHNGLCMHCQTDDLRRNPKYRWNED</sequence>
<evidence type="ECO:0008006" key="3">
    <source>
        <dbReference type="Google" id="ProtNLM"/>
    </source>
</evidence>
<evidence type="ECO:0000313" key="2">
    <source>
        <dbReference type="Proteomes" id="UP000050501"/>
    </source>
</evidence>
<gene>
    <name evidence="1" type="ORF">ADN01_07410</name>
</gene>
<dbReference type="InterPro" id="IPR024227">
    <property type="entry name" value="DUF3795"/>
</dbReference>
<organism evidence="1 2">
    <name type="scientific">Levilinea saccharolytica</name>
    <dbReference type="NCBI Taxonomy" id="229921"/>
    <lineage>
        <taxon>Bacteria</taxon>
        <taxon>Bacillati</taxon>
        <taxon>Chloroflexota</taxon>
        <taxon>Anaerolineae</taxon>
        <taxon>Anaerolineales</taxon>
        <taxon>Anaerolineaceae</taxon>
        <taxon>Levilinea</taxon>
    </lineage>
</organism>
<dbReference type="OrthoDB" id="166000at2"/>
<dbReference type="Pfam" id="PF12675">
    <property type="entry name" value="DUF3795"/>
    <property type="match status" value="1"/>
</dbReference>
<dbReference type="AlphaFoldDB" id="A0A0N8GQX2"/>
<evidence type="ECO:0000313" key="1">
    <source>
        <dbReference type="EMBL" id="KPL84890.1"/>
    </source>
</evidence>
<name>A0A0N8GQX2_9CHLR</name>
<proteinExistence type="predicted"/>
<dbReference type="EMBL" id="LGCM01000028">
    <property type="protein sequence ID" value="KPL84890.1"/>
    <property type="molecule type" value="Genomic_DNA"/>
</dbReference>
<dbReference type="RefSeq" id="WP_062418777.1">
    <property type="nucleotide sequence ID" value="NZ_DF967974.1"/>
</dbReference>
<comment type="caution">
    <text evidence="1">The sequence shown here is derived from an EMBL/GenBank/DDBJ whole genome shotgun (WGS) entry which is preliminary data.</text>
</comment>
<protein>
    <recommendedName>
        <fullName evidence="3">DUF3795 domain-containing protein</fullName>
    </recommendedName>
</protein>
<reference evidence="1 2" key="1">
    <citation type="submission" date="2015-07" db="EMBL/GenBank/DDBJ databases">
        <title>Genome sequence of Levilinea saccharolytica DSM 16555.</title>
        <authorList>
            <person name="Hemp J."/>
            <person name="Ward L.M."/>
            <person name="Pace L.A."/>
            <person name="Fischer W.W."/>
        </authorList>
    </citation>
    <scope>NUCLEOTIDE SEQUENCE [LARGE SCALE GENOMIC DNA]</scope>
    <source>
        <strain evidence="1 2">KIBI-1</strain>
    </source>
</reference>
<keyword evidence="2" id="KW-1185">Reference proteome</keyword>